<evidence type="ECO:0000256" key="12">
    <source>
        <dbReference type="ARBA" id="ARBA00022840"/>
    </source>
</evidence>
<comment type="catalytic activity">
    <reaction evidence="16">
        <text>L-threonyl-[protein] + ATP = O-phospho-L-threonyl-[protein] + ADP + H(+)</text>
        <dbReference type="Rhea" id="RHEA:46608"/>
        <dbReference type="Rhea" id="RHEA-COMP:11060"/>
        <dbReference type="Rhea" id="RHEA-COMP:11605"/>
        <dbReference type="ChEBI" id="CHEBI:15378"/>
        <dbReference type="ChEBI" id="CHEBI:30013"/>
        <dbReference type="ChEBI" id="CHEBI:30616"/>
        <dbReference type="ChEBI" id="CHEBI:61977"/>
        <dbReference type="ChEBI" id="CHEBI:456216"/>
        <dbReference type="EC" id="2.7.11.1"/>
    </reaction>
</comment>
<evidence type="ECO:0000256" key="1">
    <source>
        <dbReference type="ARBA" id="ARBA00004167"/>
    </source>
</evidence>
<evidence type="ECO:0000313" key="24">
    <source>
        <dbReference type="EMBL" id="KAG8489194.1"/>
    </source>
</evidence>
<dbReference type="SMART" id="SM00220">
    <property type="entry name" value="S_TKc"/>
    <property type="match status" value="1"/>
</dbReference>
<dbReference type="PROSITE" id="PS50011">
    <property type="entry name" value="PROTEIN_KINASE_DOM"/>
    <property type="match status" value="1"/>
</dbReference>
<dbReference type="OrthoDB" id="1882297at2759"/>
<dbReference type="Gene3D" id="3.80.10.10">
    <property type="entry name" value="Ribonuclease Inhibitor"/>
    <property type="match status" value="1"/>
</dbReference>
<dbReference type="PROSITE" id="PS00108">
    <property type="entry name" value="PROTEIN_KINASE_ST"/>
    <property type="match status" value="1"/>
</dbReference>
<dbReference type="FunFam" id="1.10.510.10:FF:000146">
    <property type="entry name" value="LRR receptor-like serine/threonine-protein kinase IOS1"/>
    <property type="match status" value="1"/>
</dbReference>
<evidence type="ECO:0000256" key="5">
    <source>
        <dbReference type="ARBA" id="ARBA00022614"/>
    </source>
</evidence>
<keyword evidence="25" id="KW-1185">Reference proteome</keyword>
<keyword evidence="14 21" id="KW-0472">Membrane</keyword>
<evidence type="ECO:0000256" key="9">
    <source>
        <dbReference type="ARBA" id="ARBA00022737"/>
    </source>
</evidence>
<evidence type="ECO:0000256" key="10">
    <source>
        <dbReference type="ARBA" id="ARBA00022741"/>
    </source>
</evidence>
<dbReference type="Proteomes" id="UP000701853">
    <property type="component" value="Chromosome 7"/>
</dbReference>
<evidence type="ECO:0000259" key="22">
    <source>
        <dbReference type="PROSITE" id="PS50011"/>
    </source>
</evidence>
<dbReference type="PROSITE" id="PS51450">
    <property type="entry name" value="LRR"/>
    <property type="match status" value="1"/>
</dbReference>
<dbReference type="InterPro" id="IPR032675">
    <property type="entry name" value="LRR_dom_sf"/>
</dbReference>
<evidence type="ECO:0000256" key="8">
    <source>
        <dbReference type="ARBA" id="ARBA00022729"/>
    </source>
</evidence>
<feature type="transmembrane region" description="Helical" evidence="21">
    <location>
        <begin position="1042"/>
        <end position="1069"/>
    </location>
</feature>
<evidence type="ECO:0000256" key="16">
    <source>
        <dbReference type="ARBA" id="ARBA00047899"/>
    </source>
</evidence>
<dbReference type="PROSITE" id="PS00107">
    <property type="entry name" value="PROTEIN_KINASE_ATP"/>
    <property type="match status" value="1"/>
</dbReference>
<dbReference type="InterPro" id="IPR024788">
    <property type="entry name" value="Malectin-like_Carb-bd_dom"/>
</dbReference>
<comment type="catalytic activity">
    <reaction evidence="17">
        <text>L-seryl-[protein] + ATP = O-phospho-L-seryl-[protein] + ADP + H(+)</text>
        <dbReference type="Rhea" id="RHEA:17989"/>
        <dbReference type="Rhea" id="RHEA-COMP:9863"/>
        <dbReference type="Rhea" id="RHEA-COMP:11604"/>
        <dbReference type="ChEBI" id="CHEBI:15378"/>
        <dbReference type="ChEBI" id="CHEBI:29999"/>
        <dbReference type="ChEBI" id="CHEBI:30616"/>
        <dbReference type="ChEBI" id="CHEBI:83421"/>
        <dbReference type="ChEBI" id="CHEBI:456216"/>
        <dbReference type="EC" id="2.7.11.1"/>
    </reaction>
</comment>
<proteinExistence type="predicted"/>
<dbReference type="InterPro" id="IPR017441">
    <property type="entry name" value="Protein_kinase_ATP_BS"/>
</dbReference>
<keyword evidence="5" id="KW-0433">Leucine-rich repeat</keyword>
<evidence type="ECO:0000256" key="6">
    <source>
        <dbReference type="ARBA" id="ARBA00022679"/>
    </source>
</evidence>
<dbReference type="GO" id="GO:0016020">
    <property type="term" value="C:membrane"/>
    <property type="evidence" value="ECO:0007669"/>
    <property type="project" value="UniProtKB-SubCell"/>
</dbReference>
<evidence type="ECO:0000313" key="25">
    <source>
        <dbReference type="Proteomes" id="UP000701853"/>
    </source>
</evidence>
<protein>
    <recommendedName>
        <fullName evidence="2">non-specific serine/threonine protein kinase</fullName>
        <ecNumber evidence="2">2.7.11.1</ecNumber>
    </recommendedName>
</protein>
<evidence type="ECO:0000256" key="20">
    <source>
        <dbReference type="SAM" id="MobiDB-lite"/>
    </source>
</evidence>
<gene>
    <name evidence="24" type="ORF">CXB51_017248</name>
</gene>
<accession>A0A8J5YN92</accession>
<keyword evidence="10 18" id="KW-0547">Nucleotide-binding</keyword>
<dbReference type="InterPro" id="IPR011009">
    <property type="entry name" value="Kinase-like_dom_sf"/>
</dbReference>
<name>A0A8J5YN92_9ROSI</name>
<dbReference type="CDD" id="cd14066">
    <property type="entry name" value="STKc_IRAK"/>
    <property type="match status" value="1"/>
</dbReference>
<dbReference type="InterPro" id="IPR007656">
    <property type="entry name" value="GTD-bd"/>
</dbReference>
<dbReference type="Gene3D" id="2.60.120.430">
    <property type="entry name" value="Galactose-binding lectin"/>
    <property type="match status" value="1"/>
</dbReference>
<keyword evidence="7 21" id="KW-0812">Transmembrane</keyword>
<evidence type="ECO:0000256" key="17">
    <source>
        <dbReference type="ARBA" id="ARBA00048679"/>
    </source>
</evidence>
<dbReference type="SMART" id="SM00369">
    <property type="entry name" value="LRR_TYP"/>
    <property type="match status" value="3"/>
</dbReference>
<dbReference type="GO" id="GO:0005524">
    <property type="term" value="F:ATP binding"/>
    <property type="evidence" value="ECO:0007669"/>
    <property type="project" value="UniProtKB-UniRule"/>
</dbReference>
<dbReference type="PROSITE" id="PS51775">
    <property type="entry name" value="GTD_BINDING"/>
    <property type="match status" value="1"/>
</dbReference>
<evidence type="ECO:0000256" key="7">
    <source>
        <dbReference type="ARBA" id="ARBA00022692"/>
    </source>
</evidence>
<dbReference type="InterPro" id="IPR003591">
    <property type="entry name" value="Leu-rich_rpt_typical-subtyp"/>
</dbReference>
<dbReference type="GO" id="GO:0080115">
    <property type="term" value="F:myosin XI tail binding"/>
    <property type="evidence" value="ECO:0007669"/>
    <property type="project" value="UniProtKB-ARBA"/>
</dbReference>
<evidence type="ECO:0000256" key="13">
    <source>
        <dbReference type="ARBA" id="ARBA00022989"/>
    </source>
</evidence>
<feature type="transmembrane region" description="Helical" evidence="21">
    <location>
        <begin position="655"/>
        <end position="680"/>
    </location>
</feature>
<feature type="region of interest" description="Disordered" evidence="20">
    <location>
        <begin position="1403"/>
        <end position="1433"/>
    </location>
</feature>
<keyword evidence="3" id="KW-0723">Serine/threonine-protein kinase</keyword>
<reference evidence="24 25" key="1">
    <citation type="journal article" date="2021" name="bioRxiv">
        <title>The Gossypium anomalum genome as a resource for cotton improvement and evolutionary analysis of hybrid incompatibility.</title>
        <authorList>
            <person name="Grover C.E."/>
            <person name="Yuan D."/>
            <person name="Arick M.A."/>
            <person name="Miller E.R."/>
            <person name="Hu G."/>
            <person name="Peterson D.G."/>
            <person name="Wendel J.F."/>
            <person name="Udall J.A."/>
        </authorList>
    </citation>
    <scope>NUCLEOTIDE SEQUENCE [LARGE SCALE GENOMIC DNA]</scope>
    <source>
        <strain evidence="24">JFW-Udall</strain>
        <tissue evidence="24">Leaf</tissue>
    </source>
</reference>
<keyword evidence="11" id="KW-0418">Kinase</keyword>
<dbReference type="FunFam" id="3.30.200.20:FF:000178">
    <property type="entry name" value="serine/threonine-protein kinase PBS1-like"/>
    <property type="match status" value="1"/>
</dbReference>
<keyword evidence="19" id="KW-0175">Coiled coil</keyword>
<feature type="binding site" evidence="18">
    <location>
        <position position="744"/>
    </location>
    <ligand>
        <name>ATP</name>
        <dbReference type="ChEBI" id="CHEBI:30616"/>
    </ligand>
</feature>
<evidence type="ECO:0000256" key="18">
    <source>
        <dbReference type="PROSITE-ProRule" id="PRU10141"/>
    </source>
</evidence>
<dbReference type="PANTHER" id="PTHR45631:SF21">
    <property type="entry name" value="PROTEIN KINASE DOMAIN-CONTAINING PROTEIN"/>
    <property type="match status" value="1"/>
</dbReference>
<dbReference type="Pfam" id="PF13855">
    <property type="entry name" value="LRR_8"/>
    <property type="match status" value="1"/>
</dbReference>
<sequence length="1711" mass="189981">MKIKPSTAGFEPARAVPNRFQVPPNQYLSFWVMKVKKQDASGFYGPEALLGQLHVGLRLLGCCFLSDLHITMEQHDLTKCQKQNAEALNLLDLHLIFCESGFLSLSCGGAKSYVDSSKIKWVSDDTFITTGSTTTVEYAEGTSSSSSIALRFFPESRGRNCYRLPVENMSSIVLVRAQFVYKNYDGLEKPPAFSVSLGRAIVGTVNLTHKDPWIDEFLWPVSKDTLSFCLQAIPDGGAPVISSLEVRPLPQGAYQSGMEDIPNKSLRKSYRINSGYTNGSLRYPVDPFDRIWDADQSYTPFHASPGFNIPLSFNLSSLKESPPLDVLQTARVLVRQDVLHYNLPLDKLGDYYIVLYFASILPVSASFDILINGDVELSEFTIRTSEASTLYFKQKGIINLDIALRSIIFYPQINALEVYEIVDIPPETSSTTGNIFFCKSDGFFLLSSADSILTDLTVSALQVIEQATGFDLGWQDDPCFPTPWDHIECEGSTVTSLDLSDINLRSISPTFGDLLDLKILNLHNTSLSGATQNLGSLQHLEKLNLSFNQLTSFGSDISSLVNLRVLDLHNNSLQGIVPDSLGELKNLHLLNLENNKLQGTLPLSLNRESLEVRTSGNLCLSFSTMACNDVSSNPSIETPQVTVVTNRKHRGHRHLAIILGAAGGTLFALLLTSLLVLLYINKRKTEATYTTSAAIDMRNWNAARIFSYKEIKAATNNFKEVIGHGSFGSVYLGKLSDGKPVAVKVRFDKTQLGADSFINEVHLLSQIHHQNLVSLEGFCHELKHQILVYEYLPGGSLADHLYGPNSQKVSLSWIRRLKIAVDAAKGLDYLHNGSDPRIIHRDVKCSNILLDYEMNAKVCDFGLSKQVTLADATHVTTVVKGTAGYLDPEYYSTQQLTEKSDVYSFGVVLLELICGREPLTHSGTPDSFNLVLWAKPYLQAGALEIVDYNLKGTFNVESMRKTALVTVRCVERDASRRPTIAQVLGELKEAYSLQLAYLASLGHSDPRNNTAVIFVRNIRQEVKGGDALHVVMVSPTLTSWTLIVLIRAFLGLALAFVLLCGSTLGFFAWKLHHVFGLYLPCPCSGFLGYQNSNLCWHSLLIQFPVTNIHSALKLPFNRFPLNLLWFNDQDWDLDAKSIELLGEACPTSPSGLRLQTIVNKKKSDSDTKGKKSIYLKHKSKVQRGRIAAFGYRKSANFSVADASSVDGGETMIENWGLVSGIEDCFPDDKNTQSGNDLSEATWHGFELSSGEGKGNTNEKFEVTGDGANRIKILEQAIKEEKAAYAALYLELEKERAASASAADEAMAMILRLQEDKASIEMEATQYQRMIEEKFAYDEEEMNLLKDALVGREKENHLLEKEVEAYRQMDTRRDEPEECDFFRHDANKGGQIPSVSLGLGEDPLLMGNSGSTRKNEVGKGSSWPSEFQTPSSEKLSHTVVVNLTGKGKGQDDDDDDDAIVCQAITRKTAPSSGGTSLSVDELERNSDFGEPLGRNLHSSTFDMEPTVYDVHVIDDNKESPKEKNSKKSKLPIGSASDHKTFLYDLERSSSAVSNERLEIDAEIEHLTERLQIVGGEKEKLTSSADQRERIDILLKLIKEQVKQLREFQRLKEPVQQTSLPPLSPSSKGEIKNPVFLLYNQQKHDNLCRYRIFVKSLCHICMKSGQLNSAPLKDAAEMHWSKSMIVPKPGTVVITTRKNHPNCSKVRLQSLLS</sequence>
<dbReference type="SUPFAM" id="SSF56112">
    <property type="entry name" value="Protein kinase-like (PK-like)"/>
    <property type="match status" value="1"/>
</dbReference>
<evidence type="ECO:0000256" key="19">
    <source>
        <dbReference type="SAM" id="Coils"/>
    </source>
</evidence>
<evidence type="ECO:0000256" key="2">
    <source>
        <dbReference type="ARBA" id="ARBA00012513"/>
    </source>
</evidence>
<comment type="subcellular location">
    <subcellularLocation>
        <location evidence="1">Membrane</location>
        <topology evidence="1">Single-pass membrane protein</topology>
    </subcellularLocation>
</comment>
<keyword evidence="6" id="KW-0808">Transferase</keyword>
<feature type="compositionally biased region" description="Polar residues" evidence="20">
    <location>
        <begin position="1421"/>
        <end position="1432"/>
    </location>
</feature>
<keyword evidence="4" id="KW-0597">Phosphoprotein</keyword>
<dbReference type="Pfam" id="PF04576">
    <property type="entry name" value="Zein-binding"/>
    <property type="match status" value="1"/>
</dbReference>
<evidence type="ECO:0000256" key="11">
    <source>
        <dbReference type="ARBA" id="ARBA00022777"/>
    </source>
</evidence>
<dbReference type="InterPro" id="IPR001611">
    <property type="entry name" value="Leu-rich_rpt"/>
</dbReference>
<dbReference type="InterPro" id="IPR008271">
    <property type="entry name" value="Ser/Thr_kinase_AS"/>
</dbReference>
<dbReference type="PANTHER" id="PTHR45631">
    <property type="entry name" value="OS07G0107800 PROTEIN-RELATED"/>
    <property type="match status" value="1"/>
</dbReference>
<feature type="domain" description="Protein kinase" evidence="22">
    <location>
        <begin position="716"/>
        <end position="998"/>
    </location>
</feature>
<keyword evidence="8" id="KW-0732">Signal</keyword>
<dbReference type="Gene3D" id="1.10.510.10">
    <property type="entry name" value="Transferase(Phosphotransferase) domain 1"/>
    <property type="match status" value="1"/>
</dbReference>
<evidence type="ECO:0000256" key="4">
    <source>
        <dbReference type="ARBA" id="ARBA00022553"/>
    </source>
</evidence>
<organism evidence="24 25">
    <name type="scientific">Gossypium anomalum</name>
    <dbReference type="NCBI Taxonomy" id="47600"/>
    <lineage>
        <taxon>Eukaryota</taxon>
        <taxon>Viridiplantae</taxon>
        <taxon>Streptophyta</taxon>
        <taxon>Embryophyta</taxon>
        <taxon>Tracheophyta</taxon>
        <taxon>Spermatophyta</taxon>
        <taxon>Magnoliopsida</taxon>
        <taxon>eudicotyledons</taxon>
        <taxon>Gunneridae</taxon>
        <taxon>Pentapetalae</taxon>
        <taxon>rosids</taxon>
        <taxon>malvids</taxon>
        <taxon>Malvales</taxon>
        <taxon>Malvaceae</taxon>
        <taxon>Malvoideae</taxon>
        <taxon>Gossypium</taxon>
    </lineage>
</organism>
<evidence type="ECO:0000256" key="21">
    <source>
        <dbReference type="SAM" id="Phobius"/>
    </source>
</evidence>
<comment type="caution">
    <text evidence="24">The sequence shown here is derived from an EMBL/GenBank/DDBJ whole genome shotgun (WGS) entry which is preliminary data.</text>
</comment>
<evidence type="ECO:0000256" key="14">
    <source>
        <dbReference type="ARBA" id="ARBA00023136"/>
    </source>
</evidence>
<keyword evidence="12 18" id="KW-0067">ATP-binding</keyword>
<dbReference type="Gene3D" id="3.30.200.20">
    <property type="entry name" value="Phosphorylase Kinase, domain 1"/>
    <property type="match status" value="1"/>
</dbReference>
<keyword evidence="9" id="KW-0677">Repeat</keyword>
<dbReference type="InterPro" id="IPR001245">
    <property type="entry name" value="Ser-Thr/Tyr_kinase_cat_dom"/>
</dbReference>
<dbReference type="GO" id="GO:0004674">
    <property type="term" value="F:protein serine/threonine kinase activity"/>
    <property type="evidence" value="ECO:0007669"/>
    <property type="project" value="UniProtKB-KW"/>
</dbReference>
<dbReference type="EC" id="2.7.11.1" evidence="2"/>
<keyword evidence="15" id="KW-0675">Receptor</keyword>
<evidence type="ECO:0000256" key="3">
    <source>
        <dbReference type="ARBA" id="ARBA00022527"/>
    </source>
</evidence>
<keyword evidence="13 21" id="KW-1133">Transmembrane helix</keyword>
<feature type="domain" description="GTD-binding" evidence="23">
    <location>
        <begin position="1268"/>
        <end position="1366"/>
    </location>
</feature>
<evidence type="ECO:0000256" key="15">
    <source>
        <dbReference type="ARBA" id="ARBA00023170"/>
    </source>
</evidence>
<dbReference type="Pfam" id="PF07714">
    <property type="entry name" value="PK_Tyr_Ser-Thr"/>
    <property type="match status" value="1"/>
</dbReference>
<dbReference type="InterPro" id="IPR000719">
    <property type="entry name" value="Prot_kinase_dom"/>
</dbReference>
<dbReference type="EMBL" id="JAHUZN010000007">
    <property type="protein sequence ID" value="KAG8489194.1"/>
    <property type="molecule type" value="Genomic_DNA"/>
</dbReference>
<dbReference type="Pfam" id="PF12819">
    <property type="entry name" value="Malectin_like"/>
    <property type="match status" value="1"/>
</dbReference>
<evidence type="ECO:0000259" key="23">
    <source>
        <dbReference type="PROSITE" id="PS51775"/>
    </source>
</evidence>
<dbReference type="SUPFAM" id="SSF52058">
    <property type="entry name" value="L domain-like"/>
    <property type="match status" value="1"/>
</dbReference>
<feature type="coiled-coil region" evidence="19">
    <location>
        <begin position="1270"/>
        <end position="1329"/>
    </location>
</feature>